<dbReference type="InterPro" id="IPR001789">
    <property type="entry name" value="Sig_transdc_resp-reg_receiver"/>
</dbReference>
<dbReference type="GO" id="GO:0043565">
    <property type="term" value="F:sequence-specific DNA binding"/>
    <property type="evidence" value="ECO:0007669"/>
    <property type="project" value="InterPro"/>
</dbReference>
<evidence type="ECO:0000313" key="9">
    <source>
        <dbReference type="Proteomes" id="UP000321157"/>
    </source>
</evidence>
<dbReference type="GO" id="GO:0000160">
    <property type="term" value="P:phosphorelay signal transduction system"/>
    <property type="evidence" value="ECO:0007669"/>
    <property type="project" value="InterPro"/>
</dbReference>
<dbReference type="PANTHER" id="PTHR32071">
    <property type="entry name" value="TRANSCRIPTIONAL REGULATORY PROTEIN"/>
    <property type="match status" value="1"/>
</dbReference>
<dbReference type="InterPro" id="IPR003593">
    <property type="entry name" value="AAA+_ATPase"/>
</dbReference>
<evidence type="ECO:0000256" key="5">
    <source>
        <dbReference type="PROSITE-ProRule" id="PRU00169"/>
    </source>
</evidence>
<dbReference type="Gene3D" id="1.10.8.60">
    <property type="match status" value="1"/>
</dbReference>
<protein>
    <submittedName>
        <fullName evidence="8">Acetoacetate metabolism regulatory protein AtoC</fullName>
    </submittedName>
</protein>
<dbReference type="Pfam" id="PF02954">
    <property type="entry name" value="HTH_8"/>
    <property type="match status" value="1"/>
</dbReference>
<dbReference type="RefSeq" id="WP_146808885.1">
    <property type="nucleotide sequence ID" value="NZ_BJXX01000047.1"/>
</dbReference>
<evidence type="ECO:0000256" key="1">
    <source>
        <dbReference type="ARBA" id="ARBA00022741"/>
    </source>
</evidence>
<dbReference type="SUPFAM" id="SSF52172">
    <property type="entry name" value="CheY-like"/>
    <property type="match status" value="1"/>
</dbReference>
<accession>A0A511V3S4</accession>
<dbReference type="OrthoDB" id="9771372at2"/>
<dbReference type="Pfam" id="PF00158">
    <property type="entry name" value="Sigma54_activat"/>
    <property type="match status" value="1"/>
</dbReference>
<dbReference type="PROSITE" id="PS50045">
    <property type="entry name" value="SIGMA54_INTERACT_4"/>
    <property type="match status" value="1"/>
</dbReference>
<evidence type="ECO:0000313" key="8">
    <source>
        <dbReference type="EMBL" id="GEN33554.1"/>
    </source>
</evidence>
<dbReference type="InterPro" id="IPR002197">
    <property type="entry name" value="HTH_Fis"/>
</dbReference>
<dbReference type="GO" id="GO:0006355">
    <property type="term" value="P:regulation of DNA-templated transcription"/>
    <property type="evidence" value="ECO:0007669"/>
    <property type="project" value="InterPro"/>
</dbReference>
<dbReference type="SUPFAM" id="SSF46689">
    <property type="entry name" value="Homeodomain-like"/>
    <property type="match status" value="1"/>
</dbReference>
<dbReference type="Proteomes" id="UP000321157">
    <property type="component" value="Unassembled WGS sequence"/>
</dbReference>
<dbReference type="InterPro" id="IPR058031">
    <property type="entry name" value="AAA_lid_NorR"/>
</dbReference>
<dbReference type="Gene3D" id="3.40.50.2300">
    <property type="match status" value="1"/>
</dbReference>
<dbReference type="SMART" id="SM00382">
    <property type="entry name" value="AAA"/>
    <property type="match status" value="1"/>
</dbReference>
<dbReference type="InterPro" id="IPR027417">
    <property type="entry name" value="P-loop_NTPase"/>
</dbReference>
<keyword evidence="1" id="KW-0547">Nucleotide-binding</keyword>
<dbReference type="InterPro" id="IPR002078">
    <property type="entry name" value="Sigma_54_int"/>
</dbReference>
<dbReference type="Pfam" id="PF00072">
    <property type="entry name" value="Response_reg"/>
    <property type="match status" value="1"/>
</dbReference>
<dbReference type="Gene3D" id="3.40.50.300">
    <property type="entry name" value="P-loop containing nucleotide triphosphate hydrolases"/>
    <property type="match status" value="1"/>
</dbReference>
<sequence>MAHILVIDDEVEVTTFFKYFLQKMQHTVTVAHDTRQINDVIENDVFDLAIVDLKLPDTDGLAILKNIKKVQPSTQVIIMTGYSTVKTAVDAIHMGAYDYIEKPFDDILKLKQIIEQALHSQSLQTDELDMISEETGFIIGANQEMRRIIEIAKKVAPKNISILINGETGTGKEVFARFIHHISSRNNHPFIAVNCGAIAESLLESELFGHEKGSFTGASQVRKGVFEIANQGTLFLDEIGEASLQTQVKLLRVLELQEFMRVGGEKTIKTNTRILSATNVDLETAVQKKEFRSDLLYRLEGVKLCLPPLRERREDIPLLIQHFTKRMQKTSTFSPVFSPKAIEVLQNYQWPGNIRELHNVIMHTLALADKDSREIDIKHLPEKILDSVIKRHVPASADVSFEEKSLHTNNVTPLRKKSCTDDFSALADEFCSELLKKIEVENGFDLPNLLALIRDIETKVGHEVIKKALRQTMGNRKEAGRLLKINPRTLRYLLNEKGKSVPLGE</sequence>
<evidence type="ECO:0000256" key="2">
    <source>
        <dbReference type="ARBA" id="ARBA00022840"/>
    </source>
</evidence>
<evidence type="ECO:0000259" key="6">
    <source>
        <dbReference type="PROSITE" id="PS50045"/>
    </source>
</evidence>
<keyword evidence="4" id="KW-0804">Transcription</keyword>
<dbReference type="CDD" id="cd00009">
    <property type="entry name" value="AAA"/>
    <property type="match status" value="1"/>
</dbReference>
<dbReference type="PROSITE" id="PS50110">
    <property type="entry name" value="RESPONSE_REGULATORY"/>
    <property type="match status" value="1"/>
</dbReference>
<dbReference type="InterPro" id="IPR011006">
    <property type="entry name" value="CheY-like_superfamily"/>
</dbReference>
<reference evidence="8 9" key="1">
    <citation type="submission" date="2019-07" db="EMBL/GenBank/DDBJ databases">
        <title>Whole genome shotgun sequence of Aneurinibacillus danicus NBRC 102444.</title>
        <authorList>
            <person name="Hosoyama A."/>
            <person name="Uohara A."/>
            <person name="Ohji S."/>
            <person name="Ichikawa N."/>
        </authorList>
    </citation>
    <scope>NUCLEOTIDE SEQUENCE [LARGE SCALE GENOMIC DNA]</scope>
    <source>
        <strain evidence="8 9">NBRC 102444</strain>
    </source>
</reference>
<dbReference type="InterPro" id="IPR025944">
    <property type="entry name" value="Sigma_54_int_dom_CS"/>
</dbReference>
<dbReference type="PROSITE" id="PS00675">
    <property type="entry name" value="SIGMA54_INTERACT_1"/>
    <property type="match status" value="1"/>
</dbReference>
<evidence type="ECO:0000256" key="3">
    <source>
        <dbReference type="ARBA" id="ARBA00023015"/>
    </source>
</evidence>
<dbReference type="Pfam" id="PF25601">
    <property type="entry name" value="AAA_lid_14"/>
    <property type="match status" value="1"/>
</dbReference>
<dbReference type="PROSITE" id="PS00688">
    <property type="entry name" value="SIGMA54_INTERACT_3"/>
    <property type="match status" value="1"/>
</dbReference>
<dbReference type="Gene3D" id="1.10.10.60">
    <property type="entry name" value="Homeodomain-like"/>
    <property type="match status" value="1"/>
</dbReference>
<keyword evidence="5" id="KW-0597">Phosphoprotein</keyword>
<dbReference type="SMART" id="SM00448">
    <property type="entry name" value="REC"/>
    <property type="match status" value="1"/>
</dbReference>
<feature type="domain" description="Sigma-54 factor interaction" evidence="6">
    <location>
        <begin position="138"/>
        <end position="366"/>
    </location>
</feature>
<evidence type="ECO:0000259" key="7">
    <source>
        <dbReference type="PROSITE" id="PS50110"/>
    </source>
</evidence>
<organism evidence="8 9">
    <name type="scientific">Aneurinibacillus danicus</name>
    <dbReference type="NCBI Taxonomy" id="267746"/>
    <lineage>
        <taxon>Bacteria</taxon>
        <taxon>Bacillati</taxon>
        <taxon>Bacillota</taxon>
        <taxon>Bacilli</taxon>
        <taxon>Bacillales</taxon>
        <taxon>Paenibacillaceae</taxon>
        <taxon>Aneurinibacillus group</taxon>
        <taxon>Aneurinibacillus</taxon>
    </lineage>
</organism>
<gene>
    <name evidence="8" type="primary">pilR</name>
    <name evidence="8" type="ORF">ADA01nite_10140</name>
</gene>
<dbReference type="AlphaFoldDB" id="A0A511V3S4"/>
<dbReference type="GO" id="GO:0005524">
    <property type="term" value="F:ATP binding"/>
    <property type="evidence" value="ECO:0007669"/>
    <property type="project" value="UniProtKB-KW"/>
</dbReference>
<evidence type="ECO:0000256" key="4">
    <source>
        <dbReference type="ARBA" id="ARBA00023163"/>
    </source>
</evidence>
<dbReference type="InterPro" id="IPR009057">
    <property type="entry name" value="Homeodomain-like_sf"/>
</dbReference>
<name>A0A511V3S4_9BACL</name>
<keyword evidence="2" id="KW-0067">ATP-binding</keyword>
<feature type="domain" description="Response regulatory" evidence="7">
    <location>
        <begin position="3"/>
        <end position="117"/>
    </location>
</feature>
<dbReference type="EMBL" id="BJXX01000047">
    <property type="protein sequence ID" value="GEN33554.1"/>
    <property type="molecule type" value="Genomic_DNA"/>
</dbReference>
<feature type="modified residue" description="4-aspartylphosphate" evidence="5">
    <location>
        <position position="52"/>
    </location>
</feature>
<dbReference type="SUPFAM" id="SSF52540">
    <property type="entry name" value="P-loop containing nucleoside triphosphate hydrolases"/>
    <property type="match status" value="1"/>
</dbReference>
<dbReference type="InterPro" id="IPR025662">
    <property type="entry name" value="Sigma_54_int_dom_ATP-bd_1"/>
</dbReference>
<proteinExistence type="predicted"/>
<keyword evidence="3" id="KW-0805">Transcription regulation</keyword>
<keyword evidence="9" id="KW-1185">Reference proteome</keyword>
<comment type="caution">
    <text evidence="8">The sequence shown here is derived from an EMBL/GenBank/DDBJ whole genome shotgun (WGS) entry which is preliminary data.</text>
</comment>
<dbReference type="FunFam" id="3.40.50.300:FF:000006">
    <property type="entry name" value="DNA-binding transcriptional regulator NtrC"/>
    <property type="match status" value="1"/>
</dbReference>